<dbReference type="InterPro" id="IPR036775">
    <property type="entry name" value="DNA_pol_Y-fam_lit_finger_sf"/>
</dbReference>
<feature type="domain" description="UmuC" evidence="2">
    <location>
        <begin position="44"/>
        <end position="263"/>
    </location>
</feature>
<feature type="region of interest" description="Disordered" evidence="1">
    <location>
        <begin position="596"/>
        <end position="661"/>
    </location>
</feature>
<dbReference type="InterPro" id="IPR043502">
    <property type="entry name" value="DNA/RNA_pol_sf"/>
</dbReference>
<evidence type="ECO:0000313" key="4">
    <source>
        <dbReference type="Proteomes" id="UP000091820"/>
    </source>
</evidence>
<organism evidence="3 4">
    <name type="scientific">Glossina brevipalpis</name>
    <dbReference type="NCBI Taxonomy" id="37001"/>
    <lineage>
        <taxon>Eukaryota</taxon>
        <taxon>Metazoa</taxon>
        <taxon>Ecdysozoa</taxon>
        <taxon>Arthropoda</taxon>
        <taxon>Hexapoda</taxon>
        <taxon>Insecta</taxon>
        <taxon>Pterygota</taxon>
        <taxon>Neoptera</taxon>
        <taxon>Endopterygota</taxon>
        <taxon>Diptera</taxon>
        <taxon>Brachycera</taxon>
        <taxon>Muscomorpha</taxon>
        <taxon>Hippoboscoidea</taxon>
        <taxon>Glossinidae</taxon>
        <taxon>Glossina</taxon>
    </lineage>
</organism>
<feature type="compositionally biased region" description="Polar residues" evidence="1">
    <location>
        <begin position="528"/>
        <end position="539"/>
    </location>
</feature>
<dbReference type="SUPFAM" id="SSF56672">
    <property type="entry name" value="DNA/RNA polymerases"/>
    <property type="match status" value="1"/>
</dbReference>
<proteinExistence type="predicted"/>
<accession>A0A1A9W5P7</accession>
<feature type="compositionally biased region" description="Low complexity" evidence="1">
    <location>
        <begin position="611"/>
        <end position="625"/>
    </location>
</feature>
<feature type="region of interest" description="Disordered" evidence="1">
    <location>
        <begin position="677"/>
        <end position="702"/>
    </location>
</feature>
<dbReference type="GO" id="GO:0006281">
    <property type="term" value="P:DNA repair"/>
    <property type="evidence" value="ECO:0007669"/>
    <property type="project" value="InterPro"/>
</dbReference>
<dbReference type="Proteomes" id="UP000091820">
    <property type="component" value="Unassembled WGS sequence"/>
</dbReference>
<keyword evidence="4" id="KW-1185">Reference proteome</keyword>
<evidence type="ECO:0000256" key="1">
    <source>
        <dbReference type="SAM" id="MobiDB-lite"/>
    </source>
</evidence>
<dbReference type="GO" id="GO:0003887">
    <property type="term" value="F:DNA-directed DNA polymerase activity"/>
    <property type="evidence" value="ECO:0007669"/>
    <property type="project" value="TreeGrafter"/>
</dbReference>
<reference evidence="3" key="2">
    <citation type="submission" date="2020-05" db="UniProtKB">
        <authorList>
            <consortium name="EnsemblMetazoa"/>
        </authorList>
    </citation>
    <scope>IDENTIFICATION</scope>
    <source>
        <strain evidence="3">IAEA</strain>
    </source>
</reference>
<dbReference type="Gene3D" id="3.40.1170.60">
    <property type="match status" value="1"/>
</dbReference>
<protein>
    <recommendedName>
        <fullName evidence="2">UmuC domain-containing protein</fullName>
    </recommendedName>
</protein>
<evidence type="ECO:0000259" key="2">
    <source>
        <dbReference type="PROSITE" id="PS50173"/>
    </source>
</evidence>
<dbReference type="STRING" id="37001.A0A1A9W5P7"/>
<dbReference type="FunFam" id="3.40.1170.60:FF:000006">
    <property type="entry name" value="DNA polymerase iota"/>
    <property type="match status" value="1"/>
</dbReference>
<dbReference type="Gene3D" id="3.30.70.270">
    <property type="match status" value="1"/>
</dbReference>
<dbReference type="SUPFAM" id="SSF100879">
    <property type="entry name" value="Lesion bypass DNA polymerase (Y-family), little finger domain"/>
    <property type="match status" value="1"/>
</dbReference>
<dbReference type="Gene3D" id="6.10.250.1630">
    <property type="match status" value="1"/>
</dbReference>
<dbReference type="FunFam" id="3.30.1490.100:FF:000013">
    <property type="entry name" value="DNApol-iota, isoform A"/>
    <property type="match status" value="1"/>
</dbReference>
<dbReference type="InterPro" id="IPR043128">
    <property type="entry name" value="Rev_trsase/Diguanyl_cyclase"/>
</dbReference>
<sequence length="816" mass="90725">MKFKVFAGINEIKLKVICQLQVTSIVIMDFSSALNKSEPHQRTIIHLDMDCFYAQVEEIKNPSLCSQPLGVQQKNFVVTCNYKARSHGVKKLMLVADAKRLCPDLILVNGEDLTPYRQMSQKIYELLLNFTPSVEKLGLDENFMDVSLLVEKRKQQMGITCISDINLSQVEGFIYPADGMNLNSCCCGCAYSLTLGTQIAQEIRKDLHTKLGITCCAGISYNKLLAKLVGAQNKPNQQTVLVSSYAEQFMRNLGGLHRVTGIGQKTESLLLESGIANIEELQRCDMDILRKKFGYETAMKLKDLAFGRDTGTVRTTGKPKSIGLEDSCKPISVRNEVEERFRLLLMRLMEQQVAEDGRIPICIKVILRKYDAQKKSSHRETKQVNILPSLFKMTPCTDTGGAKVIFSEGAQEKLLKIIMRLFERVVDLTKPFNITLIGLAFSKFQQRKLGSSSIANFLIKKTDLEVQSITSLINTDFECNQGNNPLIHSSSNSSEAFRSSPTTFQPSDQFYRRRTMAASPIPMLVDNGSESAATNSDFSDFSETEVEPSPKKTRLGRLLINKRRCLGNSALSNDTTAADIASPSKLRVCDLRLNSRDSDRDIPISPNTNVSSQNTAFTNTSTSTSELLPDGHSRLSCAPQRHDRSEEFQLNDSQNVNRPNASSATAFTLPFSMKMDDNNSMDLPLPPQATSELRPDEPNKNDIESRISPITNESKSTENLLNIPCPAGVDPQVFNELPIDVQNELINSWRSSLAVAMSNGNISTLDTPKEASNADHRSVITQQQKSLGNSNTKTAVANAANGVQKNTLYRYFLRNK</sequence>
<dbReference type="InterPro" id="IPR001126">
    <property type="entry name" value="UmuC"/>
</dbReference>
<dbReference type="GO" id="GO:0019985">
    <property type="term" value="P:translesion synthesis"/>
    <property type="evidence" value="ECO:0007669"/>
    <property type="project" value="TreeGrafter"/>
</dbReference>
<dbReference type="PANTHER" id="PTHR46404:SF1">
    <property type="entry name" value="DNA POLYMERASE IOTA"/>
    <property type="match status" value="1"/>
</dbReference>
<dbReference type="GO" id="GO:0003684">
    <property type="term" value="F:damaged DNA binding"/>
    <property type="evidence" value="ECO:0007669"/>
    <property type="project" value="InterPro"/>
</dbReference>
<dbReference type="EnsemblMetazoa" id="GBRI007162-RA">
    <property type="protein sequence ID" value="GBRI007162-PA"/>
    <property type="gene ID" value="GBRI007162"/>
</dbReference>
<dbReference type="AlphaFoldDB" id="A0A1A9W5P7"/>
<feature type="region of interest" description="Disordered" evidence="1">
    <location>
        <begin position="523"/>
        <end position="553"/>
    </location>
</feature>
<feature type="compositionally biased region" description="Polar residues" evidence="1">
    <location>
        <begin position="648"/>
        <end position="661"/>
    </location>
</feature>
<dbReference type="PANTHER" id="PTHR46404">
    <property type="entry name" value="DNA POLYMERASE IOTA"/>
    <property type="match status" value="1"/>
</dbReference>
<dbReference type="PROSITE" id="PS50173">
    <property type="entry name" value="UMUC"/>
    <property type="match status" value="1"/>
</dbReference>
<dbReference type="VEuPathDB" id="VectorBase:GBRI007162"/>
<feature type="compositionally biased region" description="Basic and acidic residues" evidence="1">
    <location>
        <begin position="693"/>
        <end position="702"/>
    </location>
</feature>
<evidence type="ECO:0000313" key="3">
    <source>
        <dbReference type="EnsemblMetazoa" id="GBRI007162-PA"/>
    </source>
</evidence>
<dbReference type="Gene3D" id="1.10.150.20">
    <property type="entry name" value="5' to 3' exonuclease, C-terminal subdomain"/>
    <property type="match status" value="1"/>
</dbReference>
<dbReference type="Pfam" id="PF00817">
    <property type="entry name" value="IMS"/>
    <property type="match status" value="1"/>
</dbReference>
<name>A0A1A9W5P7_9MUSC</name>
<reference evidence="4" key="1">
    <citation type="submission" date="2014-03" db="EMBL/GenBank/DDBJ databases">
        <authorList>
            <person name="Aksoy S."/>
            <person name="Warren W."/>
            <person name="Wilson R.K."/>
        </authorList>
    </citation>
    <scope>NUCLEOTIDE SEQUENCE [LARGE SCALE GENOMIC DNA]</scope>
    <source>
        <strain evidence="4">IAEA</strain>
    </source>
</reference>
<dbReference type="Gene3D" id="3.30.1490.100">
    <property type="entry name" value="DNA polymerase, Y-family, little finger domain"/>
    <property type="match status" value="1"/>
</dbReference>